<proteinExistence type="predicted"/>
<protein>
    <submittedName>
        <fullName evidence="2">Uncharacterized protein</fullName>
    </submittedName>
</protein>
<gene>
    <name evidence="2" type="ORF">L1049_005209</name>
</gene>
<organism evidence="2 3">
    <name type="scientific">Liquidambar formosana</name>
    <name type="common">Formosan gum</name>
    <dbReference type="NCBI Taxonomy" id="63359"/>
    <lineage>
        <taxon>Eukaryota</taxon>
        <taxon>Viridiplantae</taxon>
        <taxon>Streptophyta</taxon>
        <taxon>Embryophyta</taxon>
        <taxon>Tracheophyta</taxon>
        <taxon>Spermatophyta</taxon>
        <taxon>Magnoliopsida</taxon>
        <taxon>eudicotyledons</taxon>
        <taxon>Gunneridae</taxon>
        <taxon>Pentapetalae</taxon>
        <taxon>Saxifragales</taxon>
        <taxon>Altingiaceae</taxon>
        <taxon>Liquidambar</taxon>
    </lineage>
</organism>
<evidence type="ECO:0000313" key="2">
    <source>
        <dbReference type="EMBL" id="KAK9282295.1"/>
    </source>
</evidence>
<dbReference type="Proteomes" id="UP001415857">
    <property type="component" value="Unassembled WGS sequence"/>
</dbReference>
<feature type="region of interest" description="Disordered" evidence="1">
    <location>
        <begin position="1"/>
        <end position="48"/>
    </location>
</feature>
<reference evidence="2 3" key="1">
    <citation type="journal article" date="2024" name="Plant J.">
        <title>Genome sequences and population genomics reveal climatic adaptation and genomic divergence between two closely related sweetgum species.</title>
        <authorList>
            <person name="Xu W.Q."/>
            <person name="Ren C.Q."/>
            <person name="Zhang X.Y."/>
            <person name="Comes H.P."/>
            <person name="Liu X.H."/>
            <person name="Li Y.G."/>
            <person name="Kettle C.J."/>
            <person name="Jalonen R."/>
            <person name="Gaisberger H."/>
            <person name="Ma Y.Z."/>
            <person name="Qiu Y.X."/>
        </authorList>
    </citation>
    <scope>NUCLEOTIDE SEQUENCE [LARGE SCALE GENOMIC DNA]</scope>
    <source>
        <strain evidence="2">Hangzhou</strain>
    </source>
</reference>
<dbReference type="AlphaFoldDB" id="A0AAP0X1C6"/>
<keyword evidence="3" id="KW-1185">Reference proteome</keyword>
<sequence length="178" mass="20018">MDMHLHHHHHQHHHPLCPISVGPGDEKYSFSPSPSASPPFSPPLSSQTSAENIPLLQLSSPNSTVPLTFSLDRRREPDKLDSQSCCLKDFMPQKKHRIAITIPLKSEPSKHKVKKVMQIRWNGSFKDAAVAVLFSLNQRKDTADFPKVIADISQQILEFQIMLTPKGCHIASMFACHE</sequence>
<evidence type="ECO:0000256" key="1">
    <source>
        <dbReference type="SAM" id="MobiDB-lite"/>
    </source>
</evidence>
<comment type="caution">
    <text evidence="2">The sequence shown here is derived from an EMBL/GenBank/DDBJ whole genome shotgun (WGS) entry which is preliminary data.</text>
</comment>
<evidence type="ECO:0000313" key="3">
    <source>
        <dbReference type="Proteomes" id="UP001415857"/>
    </source>
</evidence>
<accession>A0AAP0X1C6</accession>
<name>A0AAP0X1C6_LIQFO</name>
<feature type="compositionally biased region" description="Basic residues" evidence="1">
    <location>
        <begin position="1"/>
        <end position="15"/>
    </location>
</feature>
<dbReference type="EMBL" id="JBBPBK010000007">
    <property type="protein sequence ID" value="KAK9282295.1"/>
    <property type="molecule type" value="Genomic_DNA"/>
</dbReference>